<accession>A0A238JR80</accession>
<name>A0A238JR80_9RHOB</name>
<evidence type="ECO:0008006" key="3">
    <source>
        <dbReference type="Google" id="ProtNLM"/>
    </source>
</evidence>
<keyword evidence="2" id="KW-1185">Reference proteome</keyword>
<dbReference type="EMBL" id="FXYG01000001">
    <property type="protein sequence ID" value="SMX32714.1"/>
    <property type="molecule type" value="Genomic_DNA"/>
</dbReference>
<sequence>MDVIEIPLAKPFSVLISVCGEATAHEMHVDAIMPAHQHGLNYAPEVSPLGDGKFRVDDLLFHMPGLWELQADVDIGGRSLSYTSEITLK</sequence>
<evidence type="ECO:0000313" key="2">
    <source>
        <dbReference type="Proteomes" id="UP000202485"/>
    </source>
</evidence>
<protein>
    <recommendedName>
        <fullName evidence="3">YtkA-like domain-containing protein</fullName>
    </recommendedName>
</protein>
<reference evidence="2" key="1">
    <citation type="submission" date="2017-05" db="EMBL/GenBank/DDBJ databases">
        <authorList>
            <person name="Rodrigo-Torres L."/>
            <person name="Arahal R. D."/>
            <person name="Lucena T."/>
        </authorList>
    </citation>
    <scope>NUCLEOTIDE SEQUENCE [LARGE SCALE GENOMIC DNA]</scope>
    <source>
        <strain evidence="2">CECT 8715</strain>
    </source>
</reference>
<proteinExistence type="predicted"/>
<dbReference type="Proteomes" id="UP000202485">
    <property type="component" value="Unassembled WGS sequence"/>
</dbReference>
<evidence type="ECO:0000313" key="1">
    <source>
        <dbReference type="EMBL" id="SMX32714.1"/>
    </source>
</evidence>
<dbReference type="AlphaFoldDB" id="A0A238JR80"/>
<gene>
    <name evidence="1" type="ORF">RUA8715_00015</name>
</gene>
<organism evidence="1 2">
    <name type="scientific">Ruegeria arenilitoris</name>
    <dbReference type="NCBI Taxonomy" id="1173585"/>
    <lineage>
        <taxon>Bacteria</taxon>
        <taxon>Pseudomonadati</taxon>
        <taxon>Pseudomonadota</taxon>
        <taxon>Alphaproteobacteria</taxon>
        <taxon>Rhodobacterales</taxon>
        <taxon>Roseobacteraceae</taxon>
        <taxon>Ruegeria</taxon>
    </lineage>
</organism>